<evidence type="ECO:0000256" key="11">
    <source>
        <dbReference type="ARBA" id="ARBA00022967"/>
    </source>
</evidence>
<dbReference type="GO" id="GO:0022904">
    <property type="term" value="P:respiratory electron transport chain"/>
    <property type="evidence" value="ECO:0007669"/>
    <property type="project" value="InterPro"/>
</dbReference>
<keyword evidence="14" id="KW-0408">Iron</keyword>
<evidence type="ECO:0000256" key="9">
    <source>
        <dbReference type="ARBA" id="ARBA00022692"/>
    </source>
</evidence>
<keyword evidence="9 19" id="KW-0812">Transmembrane</keyword>
<evidence type="ECO:0000256" key="18">
    <source>
        <dbReference type="SAM" id="MobiDB-lite"/>
    </source>
</evidence>
<organism evidence="22 23">
    <name type="scientific">Garicola koreensis</name>
    <dbReference type="NCBI Taxonomy" id="1262554"/>
    <lineage>
        <taxon>Bacteria</taxon>
        <taxon>Bacillati</taxon>
        <taxon>Actinomycetota</taxon>
        <taxon>Actinomycetes</taxon>
        <taxon>Micrococcales</taxon>
        <taxon>Micrococcaceae</taxon>
        <taxon>Garicola</taxon>
    </lineage>
</organism>
<evidence type="ECO:0000256" key="7">
    <source>
        <dbReference type="ARBA" id="ARBA00022617"/>
    </source>
</evidence>
<feature type="transmembrane region" description="Helical" evidence="19">
    <location>
        <begin position="352"/>
        <end position="376"/>
    </location>
</feature>
<dbReference type="EC" id="7.1.1.8" evidence="3"/>
<comment type="catalytic activity">
    <reaction evidence="16">
        <text>a quinol + 2 Fe(III)-[cytochrome c](out) = a quinone + 2 Fe(II)-[cytochrome c](out) + 2 H(+)(out)</text>
        <dbReference type="Rhea" id="RHEA:11484"/>
        <dbReference type="Rhea" id="RHEA-COMP:10350"/>
        <dbReference type="Rhea" id="RHEA-COMP:14399"/>
        <dbReference type="ChEBI" id="CHEBI:15378"/>
        <dbReference type="ChEBI" id="CHEBI:24646"/>
        <dbReference type="ChEBI" id="CHEBI:29033"/>
        <dbReference type="ChEBI" id="CHEBI:29034"/>
        <dbReference type="ChEBI" id="CHEBI:132124"/>
        <dbReference type="EC" id="7.1.1.8"/>
    </reaction>
</comment>
<feature type="transmembrane region" description="Helical" evidence="19">
    <location>
        <begin position="279"/>
        <end position="300"/>
    </location>
</feature>
<evidence type="ECO:0000313" key="22">
    <source>
        <dbReference type="EMBL" id="MBB3667144.1"/>
    </source>
</evidence>
<feature type="domain" description="Cytochrome b/b6 C-terminal region profile" evidence="21">
    <location>
        <begin position="255"/>
        <end position="458"/>
    </location>
</feature>
<feature type="transmembrane region" description="Helical" evidence="19">
    <location>
        <begin position="396"/>
        <end position="415"/>
    </location>
</feature>
<comment type="cofactor">
    <cofactor evidence="1">
        <name>heme</name>
        <dbReference type="ChEBI" id="CHEBI:30413"/>
    </cofactor>
</comment>
<feature type="compositionally biased region" description="Basic and acidic residues" evidence="18">
    <location>
        <begin position="546"/>
        <end position="557"/>
    </location>
</feature>
<keyword evidence="5" id="KW-0813">Transport</keyword>
<keyword evidence="15 19" id="KW-0472">Membrane</keyword>
<evidence type="ECO:0000256" key="4">
    <source>
        <dbReference type="ARBA" id="ARBA00016116"/>
    </source>
</evidence>
<dbReference type="InterPro" id="IPR027387">
    <property type="entry name" value="Cytb/b6-like_sf"/>
</dbReference>
<evidence type="ECO:0000256" key="14">
    <source>
        <dbReference type="ARBA" id="ARBA00023004"/>
    </source>
</evidence>
<keyword evidence="13 19" id="KW-1133">Transmembrane helix</keyword>
<feature type="transmembrane region" description="Helical" evidence="19">
    <location>
        <begin position="61"/>
        <end position="80"/>
    </location>
</feature>
<dbReference type="PROSITE" id="PS51003">
    <property type="entry name" value="CYTB_CTER"/>
    <property type="match status" value="1"/>
</dbReference>
<keyword evidence="8" id="KW-0679">Respiratory chain</keyword>
<evidence type="ECO:0000313" key="23">
    <source>
        <dbReference type="Proteomes" id="UP000547528"/>
    </source>
</evidence>
<dbReference type="FunFam" id="1.20.810.10:FF:000007">
    <property type="entry name" value="Ubiquinol-cytochrome C reductase B subunit"/>
    <property type="match status" value="1"/>
</dbReference>
<dbReference type="Pfam" id="PF13631">
    <property type="entry name" value="Cytochrom_B_N_2"/>
    <property type="match status" value="1"/>
</dbReference>
<evidence type="ECO:0000256" key="17">
    <source>
        <dbReference type="ARBA" id="ARBA00029568"/>
    </source>
</evidence>
<evidence type="ECO:0000259" key="20">
    <source>
        <dbReference type="PROSITE" id="PS51002"/>
    </source>
</evidence>
<evidence type="ECO:0000256" key="13">
    <source>
        <dbReference type="ARBA" id="ARBA00022989"/>
    </source>
</evidence>
<evidence type="ECO:0000256" key="15">
    <source>
        <dbReference type="ARBA" id="ARBA00023136"/>
    </source>
</evidence>
<feature type="transmembrane region" description="Helical" evidence="19">
    <location>
        <begin position="435"/>
        <end position="452"/>
    </location>
</feature>
<dbReference type="PROSITE" id="PS51002">
    <property type="entry name" value="CYTB_NTER"/>
    <property type="match status" value="1"/>
</dbReference>
<evidence type="ECO:0000256" key="3">
    <source>
        <dbReference type="ARBA" id="ARBA00012951"/>
    </source>
</evidence>
<dbReference type="InterPro" id="IPR005797">
    <property type="entry name" value="Cyt_b/b6_N"/>
</dbReference>
<dbReference type="Gene3D" id="1.20.810.10">
    <property type="entry name" value="Cytochrome Bc1 Complex, Chain C"/>
    <property type="match status" value="1"/>
</dbReference>
<reference evidence="22 23" key="1">
    <citation type="submission" date="2020-08" db="EMBL/GenBank/DDBJ databases">
        <title>Sequencing the genomes of 1000 actinobacteria strains.</title>
        <authorList>
            <person name="Klenk H.-P."/>
        </authorList>
    </citation>
    <scope>NUCLEOTIDE SEQUENCE [LARGE SCALE GENOMIC DNA]</scope>
    <source>
        <strain evidence="22 23">DSM 28238</strain>
    </source>
</reference>
<feature type="transmembrane region" description="Helical" evidence="19">
    <location>
        <begin position="126"/>
        <end position="145"/>
    </location>
</feature>
<keyword evidence="6" id="KW-1003">Cell membrane</keyword>
<proteinExistence type="predicted"/>
<dbReference type="InterPro" id="IPR005798">
    <property type="entry name" value="Cyt_b/b6_C"/>
</dbReference>
<comment type="subcellular location">
    <subcellularLocation>
        <location evidence="2">Cell membrane</location>
        <topology evidence="2">Multi-pass membrane protein</topology>
    </subcellularLocation>
</comment>
<dbReference type="RefSeq" id="WP_183357501.1">
    <property type="nucleotide sequence ID" value="NZ_BAABKR010000001.1"/>
</dbReference>
<dbReference type="GO" id="GO:0005886">
    <property type="term" value="C:plasma membrane"/>
    <property type="evidence" value="ECO:0007669"/>
    <property type="project" value="UniProtKB-SubCell"/>
</dbReference>
<dbReference type="GO" id="GO:0016491">
    <property type="term" value="F:oxidoreductase activity"/>
    <property type="evidence" value="ECO:0007669"/>
    <property type="project" value="InterPro"/>
</dbReference>
<accession>A0A7W5TV82</accession>
<dbReference type="PANTHER" id="PTHR19271:SF16">
    <property type="entry name" value="CYTOCHROME B"/>
    <property type="match status" value="1"/>
</dbReference>
<comment type="caution">
    <text evidence="22">The sequence shown here is derived from an EMBL/GenBank/DDBJ whole genome shotgun (WGS) entry which is preliminary data.</text>
</comment>
<evidence type="ECO:0000256" key="5">
    <source>
        <dbReference type="ARBA" id="ARBA00022448"/>
    </source>
</evidence>
<protein>
    <recommendedName>
        <fullName evidence="4">Cytochrome bc1 complex cytochrome b subunit</fullName>
        <ecNumber evidence="3">7.1.1.8</ecNumber>
    </recommendedName>
    <alternativeName>
        <fullName evidence="17">Cytochrome bc1 reductase complex subunit QcrB</fullName>
    </alternativeName>
</protein>
<feature type="domain" description="Cytochrome b/b6 N-terminal region profile" evidence="20">
    <location>
        <begin position="28"/>
        <end position="254"/>
    </location>
</feature>
<dbReference type="GO" id="GO:0008121">
    <property type="term" value="F:quinol-cytochrome-c reductase activity"/>
    <property type="evidence" value="ECO:0007669"/>
    <property type="project" value="UniProtKB-EC"/>
</dbReference>
<evidence type="ECO:0000256" key="2">
    <source>
        <dbReference type="ARBA" id="ARBA00004651"/>
    </source>
</evidence>
<keyword evidence="23" id="KW-1185">Reference proteome</keyword>
<keyword evidence="7" id="KW-0349">Heme</keyword>
<gene>
    <name evidence="22" type="ORF">FHX47_000737</name>
</gene>
<dbReference type="SUPFAM" id="SSF81342">
    <property type="entry name" value="Transmembrane di-heme cytochromes"/>
    <property type="match status" value="1"/>
</dbReference>
<dbReference type="InterPro" id="IPR016174">
    <property type="entry name" value="Di-haem_cyt_TM"/>
</dbReference>
<keyword evidence="12" id="KW-0249">Electron transport</keyword>
<evidence type="ECO:0000256" key="6">
    <source>
        <dbReference type="ARBA" id="ARBA00022475"/>
    </source>
</evidence>
<dbReference type="GO" id="GO:0046872">
    <property type="term" value="F:metal ion binding"/>
    <property type="evidence" value="ECO:0007669"/>
    <property type="project" value="UniProtKB-KW"/>
</dbReference>
<evidence type="ECO:0000256" key="16">
    <source>
        <dbReference type="ARBA" id="ARBA00029351"/>
    </source>
</evidence>
<dbReference type="AlphaFoldDB" id="A0A7W5TV82"/>
<keyword evidence="10" id="KW-0479">Metal-binding</keyword>
<evidence type="ECO:0000259" key="21">
    <source>
        <dbReference type="PROSITE" id="PS51003"/>
    </source>
</evidence>
<sequence length="575" mass="63803">MSASKTTYTEADYLAVDEYEPKTSGGRIANYMDKRVAGTGMVREFGRKVFPDHWTFMFGEVALYSFIIVVLSGAFLTFWFDPSMATTRYDGSYAPLQGLEMSMAYATSLELSFDVRGGLFMRQLHHWGALLFVMAMAVHMLRVFFTGAFRKPRELNWVVGASLLLLGMGAGFTGYSLPDEVLSGNGLRIIDGMLKGLPVVGTYISFFLFGGEFPGSEIIPRLYSLHIFIIPALILVLIAVHLFLVVVHKHTQYPGPGRTERNVVGFPVGPVYAAKAGGFFFIVFGIMALISGTFQINALWNYGPYDPSPVQAGAQPDWYIGVFEGVLRLVPGTIGDLSLDWVIPTPWGGNTVAFPILLGILPVAVLFIGMFLWPWIEAWITGDRKERHLLDRPRNAPTRTAVGTAAVTFYMIMWGMGANDIIATHFSLSLNDITYWSRVLIFVGPVVAYILTKRICLALQRKDRETALHGHEAGVIEVSPDGGFHERHQRLSDHELWTLTSFEAPRPSGPRPNAKGKVTAVEKLRAGLNRMWFEERVAPVTREEYQQALEHDHHDEDGGLEAAGSSQGRITRGGD</sequence>
<feature type="transmembrane region" description="Helical" evidence="19">
    <location>
        <begin position="223"/>
        <end position="247"/>
    </location>
</feature>
<evidence type="ECO:0000256" key="12">
    <source>
        <dbReference type="ARBA" id="ARBA00022982"/>
    </source>
</evidence>
<evidence type="ECO:0000256" key="19">
    <source>
        <dbReference type="SAM" id="Phobius"/>
    </source>
</evidence>
<feature type="transmembrane region" description="Helical" evidence="19">
    <location>
        <begin position="157"/>
        <end position="177"/>
    </location>
</feature>
<keyword evidence="11" id="KW-1278">Translocase</keyword>
<evidence type="ECO:0000256" key="10">
    <source>
        <dbReference type="ARBA" id="ARBA00022723"/>
    </source>
</evidence>
<dbReference type="PANTHER" id="PTHR19271">
    <property type="entry name" value="CYTOCHROME B"/>
    <property type="match status" value="1"/>
</dbReference>
<feature type="region of interest" description="Disordered" evidence="18">
    <location>
        <begin position="546"/>
        <end position="575"/>
    </location>
</feature>
<name>A0A7W5TV82_9MICC</name>
<dbReference type="EMBL" id="JACIBT010000001">
    <property type="protein sequence ID" value="MBB3667144.1"/>
    <property type="molecule type" value="Genomic_DNA"/>
</dbReference>
<evidence type="ECO:0000256" key="1">
    <source>
        <dbReference type="ARBA" id="ARBA00001971"/>
    </source>
</evidence>
<evidence type="ECO:0000256" key="8">
    <source>
        <dbReference type="ARBA" id="ARBA00022660"/>
    </source>
</evidence>
<dbReference type="Proteomes" id="UP000547528">
    <property type="component" value="Unassembled WGS sequence"/>
</dbReference>